<evidence type="ECO:0000313" key="2">
    <source>
        <dbReference type="EMBL" id="WTY39230.1"/>
    </source>
</evidence>
<name>A0ABZ1NH88_9NOCA</name>
<reference evidence="2 3" key="1">
    <citation type="submission" date="2022-10" db="EMBL/GenBank/DDBJ databases">
        <title>The complete genomes of actinobacterial strains from the NBC collection.</title>
        <authorList>
            <person name="Joergensen T.S."/>
            <person name="Alvarez Arevalo M."/>
            <person name="Sterndorff E.B."/>
            <person name="Faurdal D."/>
            <person name="Vuksanovic O."/>
            <person name="Mourched A.-S."/>
            <person name="Charusanti P."/>
            <person name="Shaw S."/>
            <person name="Blin K."/>
            <person name="Weber T."/>
        </authorList>
    </citation>
    <scope>NUCLEOTIDE SEQUENCE [LARGE SCALE GENOMIC DNA]</scope>
    <source>
        <strain evidence="2 3">NBC_01413</strain>
    </source>
</reference>
<feature type="compositionally biased region" description="Basic and acidic residues" evidence="1">
    <location>
        <begin position="10"/>
        <end position="19"/>
    </location>
</feature>
<evidence type="ECO:0000313" key="3">
    <source>
        <dbReference type="Proteomes" id="UP001621418"/>
    </source>
</evidence>
<sequence>MTSNITEGALKSDKSHENSSARSGNVFDNQVRDYLFPKEFRTPAPAGTPPVPASWARTPLERTSMVVIEFGAQDSVAPQSRGLDEALSATCHVLACEVGSGW</sequence>
<gene>
    <name evidence="2" type="ORF">OG308_16060</name>
</gene>
<dbReference type="EMBL" id="CP109527">
    <property type="protein sequence ID" value="WTY39230.1"/>
    <property type="molecule type" value="Genomic_DNA"/>
</dbReference>
<accession>A0ABZ1NH88</accession>
<evidence type="ECO:0000256" key="1">
    <source>
        <dbReference type="SAM" id="MobiDB-lite"/>
    </source>
</evidence>
<keyword evidence="3" id="KW-1185">Reference proteome</keyword>
<dbReference type="Proteomes" id="UP001621418">
    <property type="component" value="Chromosome"/>
</dbReference>
<feature type="region of interest" description="Disordered" evidence="1">
    <location>
        <begin position="1"/>
        <end position="26"/>
    </location>
</feature>
<organism evidence="2 3">
    <name type="scientific">Nocardia salmonicida</name>
    <dbReference type="NCBI Taxonomy" id="53431"/>
    <lineage>
        <taxon>Bacteria</taxon>
        <taxon>Bacillati</taxon>
        <taxon>Actinomycetota</taxon>
        <taxon>Actinomycetes</taxon>
        <taxon>Mycobacteriales</taxon>
        <taxon>Nocardiaceae</taxon>
        <taxon>Nocardia</taxon>
    </lineage>
</organism>
<dbReference type="RefSeq" id="WP_405151163.1">
    <property type="nucleotide sequence ID" value="NZ_CP109527.1"/>
</dbReference>
<proteinExistence type="predicted"/>
<protein>
    <submittedName>
        <fullName evidence="2">Uncharacterized protein</fullName>
    </submittedName>
</protein>